<organism evidence="1 2">
    <name type="scientific">Sinomonas humi</name>
    <dbReference type="NCBI Taxonomy" id="1338436"/>
    <lineage>
        <taxon>Bacteria</taxon>
        <taxon>Bacillati</taxon>
        <taxon>Actinomycetota</taxon>
        <taxon>Actinomycetes</taxon>
        <taxon>Micrococcales</taxon>
        <taxon>Micrococcaceae</taxon>
        <taxon>Sinomonas</taxon>
    </lineage>
</organism>
<sequence length="69" mass="7939">MSETFISRVGFWDRVVRDGQDLVVRRAKISKPNGLPEDGIAVCARNWPRIVLRREDAERLADMLDELLS</sequence>
<evidence type="ECO:0000313" key="1">
    <source>
        <dbReference type="EMBL" id="KHL00432.1"/>
    </source>
</evidence>
<dbReference type="EMBL" id="JTDL01000152">
    <property type="protein sequence ID" value="KHL00432.1"/>
    <property type="molecule type" value="Genomic_DNA"/>
</dbReference>
<proteinExistence type="predicted"/>
<keyword evidence="2" id="KW-1185">Reference proteome</keyword>
<reference evidence="1 2" key="1">
    <citation type="submission" date="2014-09" db="EMBL/GenBank/DDBJ databases">
        <title>Genome sequence of Sinomonas sp. MUSC 117.</title>
        <authorList>
            <person name="Lee L.-H."/>
        </authorList>
    </citation>
    <scope>NUCLEOTIDE SEQUENCE [LARGE SCALE GENOMIC DNA]</scope>
    <source>
        <strain evidence="1 2">MUSC 117</strain>
    </source>
</reference>
<comment type="caution">
    <text evidence="1">The sequence shown here is derived from an EMBL/GenBank/DDBJ whole genome shotgun (WGS) entry which is preliminary data.</text>
</comment>
<dbReference type="AlphaFoldDB" id="A0A0B2AFI1"/>
<evidence type="ECO:0000313" key="2">
    <source>
        <dbReference type="Proteomes" id="UP000030982"/>
    </source>
</evidence>
<protein>
    <submittedName>
        <fullName evidence="1">Uncharacterized protein</fullName>
    </submittedName>
</protein>
<name>A0A0B2AFI1_9MICC</name>
<gene>
    <name evidence="1" type="ORF">LK10_19665</name>
</gene>
<dbReference type="Proteomes" id="UP000030982">
    <property type="component" value="Unassembled WGS sequence"/>
</dbReference>
<accession>A0A0B2AFI1</accession>